<dbReference type="Proteomes" id="UP001201980">
    <property type="component" value="Unassembled WGS sequence"/>
</dbReference>
<dbReference type="EMBL" id="JAKWBI020000090">
    <property type="protein sequence ID" value="KAJ2903117.1"/>
    <property type="molecule type" value="Genomic_DNA"/>
</dbReference>
<name>A0AAD5WU73_9PEZI</name>
<comment type="caution">
    <text evidence="2">The sequence shown here is derived from an EMBL/GenBank/DDBJ whole genome shotgun (WGS) entry which is preliminary data.</text>
</comment>
<gene>
    <name evidence="2" type="ORF">MKZ38_010381</name>
</gene>
<evidence type="ECO:0000256" key="1">
    <source>
        <dbReference type="SAM" id="MobiDB-lite"/>
    </source>
</evidence>
<proteinExistence type="predicted"/>
<accession>A0AAD5WU73</accession>
<feature type="region of interest" description="Disordered" evidence="1">
    <location>
        <begin position="1"/>
        <end position="39"/>
    </location>
</feature>
<sequence>MASNSYRDGRRRNPSQHLRDVRPADTLFPRPETKSDRNISKKPAINNLCLSCGTVRCQVPITDADKKIIVDDIRQKLKERTTTIKGVRDGILRETRLFSSICQRTKAINIIKKEVLDDFEEYDVIERAEAKNPIFHTGKSDGMPQIEKIPEDGRPIRTKRAGRKRINGYHNHRRRCIVM</sequence>
<organism evidence="2 3">
    <name type="scientific">Zalerion maritima</name>
    <dbReference type="NCBI Taxonomy" id="339359"/>
    <lineage>
        <taxon>Eukaryota</taxon>
        <taxon>Fungi</taxon>
        <taxon>Dikarya</taxon>
        <taxon>Ascomycota</taxon>
        <taxon>Pezizomycotina</taxon>
        <taxon>Sordariomycetes</taxon>
        <taxon>Lulworthiomycetidae</taxon>
        <taxon>Lulworthiales</taxon>
        <taxon>Lulworthiaceae</taxon>
        <taxon>Zalerion</taxon>
    </lineage>
</organism>
<reference evidence="2" key="1">
    <citation type="submission" date="2022-07" db="EMBL/GenBank/DDBJ databases">
        <title>Draft genome sequence of Zalerion maritima ATCC 34329, a (micro)plastics degrading marine fungus.</title>
        <authorList>
            <person name="Paco A."/>
            <person name="Goncalves M.F.M."/>
            <person name="Rocha-Santos T.A.P."/>
            <person name="Alves A."/>
        </authorList>
    </citation>
    <scope>NUCLEOTIDE SEQUENCE</scope>
    <source>
        <strain evidence="2">ATCC 34329</strain>
    </source>
</reference>
<dbReference type="AlphaFoldDB" id="A0AAD5WU73"/>
<keyword evidence="3" id="KW-1185">Reference proteome</keyword>
<evidence type="ECO:0000313" key="2">
    <source>
        <dbReference type="EMBL" id="KAJ2903117.1"/>
    </source>
</evidence>
<evidence type="ECO:0000313" key="3">
    <source>
        <dbReference type="Proteomes" id="UP001201980"/>
    </source>
</evidence>
<protein>
    <submittedName>
        <fullName evidence="2">Uncharacterized protein</fullName>
    </submittedName>
</protein>